<dbReference type="EMBL" id="SHKR01000011">
    <property type="protein sequence ID" value="RZU20355.1"/>
    <property type="molecule type" value="Genomic_DNA"/>
</dbReference>
<evidence type="ECO:0000259" key="5">
    <source>
        <dbReference type="Pfam" id="PF00296"/>
    </source>
</evidence>
<gene>
    <name evidence="6" type="ORF">EV645_2587</name>
</gene>
<keyword evidence="4" id="KW-0503">Monooxygenase</keyword>
<dbReference type="Pfam" id="PF00296">
    <property type="entry name" value="Bac_luciferase"/>
    <property type="match status" value="1"/>
</dbReference>
<dbReference type="InterPro" id="IPR019952">
    <property type="entry name" value="F420_OxRdatse_Rv1855c_pred"/>
</dbReference>
<dbReference type="SUPFAM" id="SSF51679">
    <property type="entry name" value="Bacterial luciferase-like"/>
    <property type="match status" value="1"/>
</dbReference>
<evidence type="ECO:0000256" key="3">
    <source>
        <dbReference type="ARBA" id="ARBA00023002"/>
    </source>
</evidence>
<sequence length="324" mass="36291">MKFGVFVPQGWRMDLVELADPVEQWEAMTAVAKAADAGPWDSIWLFDHFHTVPEPVRETVFEMWTTTAALARDTSRVNLGQLVGCNGYRNPALVAKMAATVDVASHGRMYAGLGAGWSEHEWKAYGYPWASQKERMGSFVEAIELIHRLWTEDDVVFEGQYHSVDKPFVVPRRKPKLWIGGGGERVTLRLVAKYGDACNFGTGRVDVIKHKLAILRQHCDEVGRDYDEIIKSTSLNVFPIESGADPETATAKARGRYSLEEFLEIGSGGTSHVLADVITTKELSEHIEQLAEAGVDYVISYIPGVAYDHEPMQRYAEDVVRQFR</sequence>
<dbReference type="PANTHER" id="PTHR42847">
    <property type="entry name" value="ALKANESULFONATE MONOOXYGENASE"/>
    <property type="match status" value="1"/>
</dbReference>
<dbReference type="GO" id="GO:0046306">
    <property type="term" value="P:alkanesulfonate catabolic process"/>
    <property type="evidence" value="ECO:0007669"/>
    <property type="project" value="TreeGrafter"/>
</dbReference>
<keyword evidence="3" id="KW-0560">Oxidoreductase</keyword>
<dbReference type="InterPro" id="IPR036661">
    <property type="entry name" value="Luciferase-like_sf"/>
</dbReference>
<feature type="domain" description="Luciferase-like" evidence="5">
    <location>
        <begin position="1"/>
        <end position="253"/>
    </location>
</feature>
<dbReference type="OrthoDB" id="143323at2"/>
<dbReference type="Proteomes" id="UP000292027">
    <property type="component" value="Unassembled WGS sequence"/>
</dbReference>
<evidence type="ECO:0000313" key="7">
    <source>
        <dbReference type="Proteomes" id="UP000292027"/>
    </source>
</evidence>
<dbReference type="PANTHER" id="PTHR42847:SF8">
    <property type="entry name" value="CONSERVED PROTEIN"/>
    <property type="match status" value="1"/>
</dbReference>
<accession>A0A4Q7XC64</accession>
<reference evidence="6 7" key="1">
    <citation type="journal article" date="2015" name="Stand. Genomic Sci.">
        <title>Genomic Encyclopedia of Bacterial and Archaeal Type Strains, Phase III: the genomes of soil and plant-associated and newly described type strains.</title>
        <authorList>
            <person name="Whitman W.B."/>
            <person name="Woyke T."/>
            <person name="Klenk H.P."/>
            <person name="Zhou Y."/>
            <person name="Lilburn T.G."/>
            <person name="Beck B.J."/>
            <person name="De Vos P."/>
            <person name="Vandamme P."/>
            <person name="Eisen J.A."/>
            <person name="Garrity G."/>
            <person name="Hugenholtz P."/>
            <person name="Kyrpides N.C."/>
        </authorList>
    </citation>
    <scope>NUCLEOTIDE SEQUENCE [LARGE SCALE GENOMIC DNA]</scope>
    <source>
        <strain evidence="6 7">VKM Ac-2540</strain>
    </source>
</reference>
<dbReference type="RefSeq" id="WP_130442914.1">
    <property type="nucleotide sequence ID" value="NZ_SHKR01000011.1"/>
</dbReference>
<dbReference type="InterPro" id="IPR050172">
    <property type="entry name" value="SsuD_RutA_monooxygenase"/>
</dbReference>
<proteinExistence type="predicted"/>
<organism evidence="6 7">
    <name type="scientific">Kribbella rubisoli</name>
    <dbReference type="NCBI Taxonomy" id="3075929"/>
    <lineage>
        <taxon>Bacteria</taxon>
        <taxon>Bacillati</taxon>
        <taxon>Actinomycetota</taxon>
        <taxon>Actinomycetes</taxon>
        <taxon>Propionibacteriales</taxon>
        <taxon>Kribbellaceae</taxon>
        <taxon>Kribbella</taxon>
    </lineage>
</organism>
<evidence type="ECO:0000256" key="4">
    <source>
        <dbReference type="ARBA" id="ARBA00023033"/>
    </source>
</evidence>
<evidence type="ECO:0000313" key="6">
    <source>
        <dbReference type="EMBL" id="RZU20355.1"/>
    </source>
</evidence>
<dbReference type="AlphaFoldDB" id="A0A4Q7XC64"/>
<dbReference type="InterPro" id="IPR011251">
    <property type="entry name" value="Luciferase-like_dom"/>
</dbReference>
<dbReference type="Gene3D" id="3.20.20.30">
    <property type="entry name" value="Luciferase-like domain"/>
    <property type="match status" value="1"/>
</dbReference>
<name>A0A4Q7XC64_9ACTN</name>
<keyword evidence="2" id="KW-0288">FMN</keyword>
<dbReference type="NCBIfam" id="TIGR03560">
    <property type="entry name" value="F420_Rv1855c"/>
    <property type="match status" value="1"/>
</dbReference>
<dbReference type="GO" id="GO:0008726">
    <property type="term" value="F:alkanesulfonate monooxygenase activity"/>
    <property type="evidence" value="ECO:0007669"/>
    <property type="project" value="TreeGrafter"/>
</dbReference>
<evidence type="ECO:0000256" key="1">
    <source>
        <dbReference type="ARBA" id="ARBA00022630"/>
    </source>
</evidence>
<comment type="caution">
    <text evidence="6">The sequence shown here is derived from an EMBL/GenBank/DDBJ whole genome shotgun (WGS) entry which is preliminary data.</text>
</comment>
<protein>
    <submittedName>
        <fullName evidence="6">F420-dependent oxidoreductase-like protein</fullName>
    </submittedName>
</protein>
<keyword evidence="7" id="KW-1185">Reference proteome</keyword>
<evidence type="ECO:0000256" key="2">
    <source>
        <dbReference type="ARBA" id="ARBA00022643"/>
    </source>
</evidence>
<keyword evidence="1" id="KW-0285">Flavoprotein</keyword>